<organism evidence="2 3">
    <name type="scientific">Loktanella salsilacus</name>
    <dbReference type="NCBI Taxonomy" id="195913"/>
    <lineage>
        <taxon>Bacteria</taxon>
        <taxon>Pseudomonadati</taxon>
        <taxon>Pseudomonadota</taxon>
        <taxon>Alphaproteobacteria</taxon>
        <taxon>Rhodobacterales</taxon>
        <taxon>Roseobacteraceae</taxon>
        <taxon>Loktanella</taxon>
    </lineage>
</organism>
<dbReference type="Proteomes" id="UP000199550">
    <property type="component" value="Unassembled WGS sequence"/>
</dbReference>
<keyword evidence="3" id="KW-1185">Reference proteome</keyword>
<gene>
    <name evidence="2" type="ORF">SAMN04488004_11396</name>
</gene>
<sequence>MQIRKPAGQHAGAVKYDVLSALLVLAAQGGSVEARLALRLSLLITTRYNWRSGTFCVGQREIARMWGVTERTAKREMSAMRTLGWVTVSRPAARGRVAEHRIDLAQVLIATKSFWADIGPDFVARMDAPAQAAGETPQSNVVQLRPAPAPLRDGSLWSAVAEQLLMDHPATYTAWFAQLVQVDLQDGILVLGAKSGFVADYVQQHLVHRLTAAAISRDPSVKLVQVRAVPA</sequence>
<feature type="domain" description="DnaA N-terminal" evidence="1">
    <location>
        <begin position="155"/>
        <end position="213"/>
    </location>
</feature>
<dbReference type="AlphaFoldDB" id="A0A1I4GP74"/>
<evidence type="ECO:0000313" key="2">
    <source>
        <dbReference type="EMBL" id="SFL31177.1"/>
    </source>
</evidence>
<dbReference type="EMBL" id="FOTF01000013">
    <property type="protein sequence ID" value="SFL31177.1"/>
    <property type="molecule type" value="Genomic_DNA"/>
</dbReference>
<reference evidence="2 3" key="1">
    <citation type="submission" date="2016-10" db="EMBL/GenBank/DDBJ databases">
        <authorList>
            <person name="de Groot N.N."/>
        </authorList>
    </citation>
    <scope>NUCLEOTIDE SEQUENCE [LARGE SCALE GENOMIC DNA]</scope>
    <source>
        <strain evidence="2 3">DSM 16199</strain>
    </source>
</reference>
<evidence type="ECO:0000259" key="1">
    <source>
        <dbReference type="Pfam" id="PF11638"/>
    </source>
</evidence>
<proteinExistence type="predicted"/>
<evidence type="ECO:0000313" key="3">
    <source>
        <dbReference type="Proteomes" id="UP000199550"/>
    </source>
</evidence>
<dbReference type="InterPro" id="IPR038454">
    <property type="entry name" value="DnaA_N_sf"/>
</dbReference>
<dbReference type="RefSeq" id="WP_175499331.1">
    <property type="nucleotide sequence ID" value="NZ_FOTF01000013.1"/>
</dbReference>
<dbReference type="InterPro" id="IPR036390">
    <property type="entry name" value="WH_DNA-bd_sf"/>
</dbReference>
<dbReference type="Pfam" id="PF11638">
    <property type="entry name" value="DnaA_N"/>
    <property type="match status" value="1"/>
</dbReference>
<dbReference type="InterPro" id="IPR024633">
    <property type="entry name" value="DnaA_N_dom"/>
</dbReference>
<name>A0A1I4GP74_9RHOB</name>
<protein>
    <submittedName>
        <fullName evidence="2">DnaA N-terminal domain-containing protein</fullName>
    </submittedName>
</protein>
<dbReference type="Gene3D" id="3.30.300.180">
    <property type="match status" value="1"/>
</dbReference>
<accession>A0A1I4GP74</accession>
<dbReference type="SUPFAM" id="SSF46785">
    <property type="entry name" value="Winged helix' DNA-binding domain"/>
    <property type="match status" value="1"/>
</dbReference>